<evidence type="ECO:0000313" key="10">
    <source>
        <dbReference type="Proteomes" id="UP001319104"/>
    </source>
</evidence>
<keyword evidence="3 6" id="KW-0326">Glycosidase</keyword>
<accession>A0AAP2G372</accession>
<proteinExistence type="inferred from homology"/>
<dbReference type="Gene3D" id="3.20.20.80">
    <property type="entry name" value="Glycosidases"/>
    <property type="match status" value="1"/>
</dbReference>
<evidence type="ECO:0000256" key="7">
    <source>
        <dbReference type="SAM" id="Phobius"/>
    </source>
</evidence>
<dbReference type="PANTHER" id="PTHR31490:SF90">
    <property type="entry name" value="ENDO-1,4-BETA-XYLANASE A"/>
    <property type="match status" value="1"/>
</dbReference>
<feature type="transmembrane region" description="Helical" evidence="7">
    <location>
        <begin position="12"/>
        <end position="29"/>
    </location>
</feature>
<dbReference type="InterPro" id="IPR031158">
    <property type="entry name" value="GH10_AS"/>
</dbReference>
<gene>
    <name evidence="9" type="ORF">KI659_01820</name>
</gene>
<feature type="domain" description="GH10" evidence="8">
    <location>
        <begin position="31"/>
        <end position="378"/>
    </location>
</feature>
<keyword evidence="1 6" id="KW-0378">Hydrolase</keyword>
<keyword evidence="7" id="KW-1133">Transmembrane helix</keyword>
<name>A0AAP2G372_9BACT</name>
<dbReference type="InterPro" id="IPR044846">
    <property type="entry name" value="GH10"/>
</dbReference>
<dbReference type="SUPFAM" id="SSF51445">
    <property type="entry name" value="(Trans)glycosidases"/>
    <property type="match status" value="1"/>
</dbReference>
<evidence type="ECO:0000259" key="8">
    <source>
        <dbReference type="PROSITE" id="PS51760"/>
    </source>
</evidence>
<keyword evidence="7" id="KW-0472">Membrane</keyword>
<feature type="active site" description="Nucleophile" evidence="5">
    <location>
        <position position="272"/>
    </location>
</feature>
<keyword evidence="10" id="KW-1185">Reference proteome</keyword>
<evidence type="ECO:0000256" key="4">
    <source>
        <dbReference type="ARBA" id="ARBA00023326"/>
    </source>
</evidence>
<comment type="caution">
    <text evidence="9">The sequence shown here is derived from an EMBL/GenBank/DDBJ whole genome shotgun (WGS) entry which is preliminary data.</text>
</comment>
<protein>
    <recommendedName>
        <fullName evidence="6">Beta-xylanase</fullName>
        <ecNumber evidence="6">3.2.1.8</ecNumber>
    </recommendedName>
</protein>
<reference evidence="9 10" key="1">
    <citation type="submission" date="2021-05" db="EMBL/GenBank/DDBJ databases">
        <authorList>
            <person name="Zhang Z.D."/>
            <person name="Osman G."/>
        </authorList>
    </citation>
    <scope>NUCLEOTIDE SEQUENCE [LARGE SCALE GENOMIC DNA]</scope>
    <source>
        <strain evidence="9 10">KCTC 32217</strain>
    </source>
</reference>
<keyword evidence="2 6" id="KW-0119">Carbohydrate metabolism</keyword>
<evidence type="ECO:0000256" key="5">
    <source>
        <dbReference type="PROSITE-ProRule" id="PRU10061"/>
    </source>
</evidence>
<dbReference type="PROSITE" id="PS51760">
    <property type="entry name" value="GH10_2"/>
    <property type="match status" value="1"/>
</dbReference>
<organism evidence="9 10">
    <name type="scientific">Litoribacter ruber</name>
    <dbReference type="NCBI Taxonomy" id="702568"/>
    <lineage>
        <taxon>Bacteria</taxon>
        <taxon>Pseudomonadati</taxon>
        <taxon>Bacteroidota</taxon>
        <taxon>Cytophagia</taxon>
        <taxon>Cytophagales</taxon>
        <taxon>Cyclobacteriaceae</taxon>
        <taxon>Litoribacter</taxon>
    </lineage>
</organism>
<sequence length="382" mass="43560">MKITNWSHYKSYISLFIILIIGLGCVIKPDKKVNTTLKDAFEGKFYIGAALSGRHISGRDKPGMEVLKNHFNSIVAENVMKSGMIQAREGEFNFDMADKFIEIGKKNNLHIVGHTLIWHSQAPKWFFTDDEGNDVSPEVLAKRMETHIHTVVGRYKGQVKGWDVVNEAILDDGSWRKSKFYEILGEDFMKLAFQYAHEADPDAELYYNDFSMAQPGKREGVVKMVKNLQDQGVKIDGIGMQGHIGLEYPTIEEFEKSILAFSDLGVTVMITELDLSVLPSPRRDMGADVATNVEYQQSLNPYTEGLPEDVQKKFDERYLSFFKLFLDHQDKISRVTLWGINDGDSWKNGWPVRGRTDYPLLFNRDNTPKSVVNEIIQLAAQY</sequence>
<dbReference type="Proteomes" id="UP001319104">
    <property type="component" value="Unassembled WGS sequence"/>
</dbReference>
<dbReference type="PRINTS" id="PR00134">
    <property type="entry name" value="GLHYDRLASE10"/>
</dbReference>
<dbReference type="AlphaFoldDB" id="A0AAP2G372"/>
<dbReference type="EC" id="3.2.1.8" evidence="6"/>
<dbReference type="PANTHER" id="PTHR31490">
    <property type="entry name" value="GLYCOSYL HYDROLASE"/>
    <property type="match status" value="1"/>
</dbReference>
<evidence type="ECO:0000256" key="3">
    <source>
        <dbReference type="ARBA" id="ARBA00023295"/>
    </source>
</evidence>
<keyword evidence="7" id="KW-0812">Transmembrane</keyword>
<keyword evidence="4 6" id="KW-0624">Polysaccharide degradation</keyword>
<dbReference type="PROSITE" id="PS00591">
    <property type="entry name" value="GH10_1"/>
    <property type="match status" value="1"/>
</dbReference>
<dbReference type="InterPro" id="IPR017853">
    <property type="entry name" value="GH"/>
</dbReference>
<evidence type="ECO:0000313" key="9">
    <source>
        <dbReference type="EMBL" id="MBS9522741.1"/>
    </source>
</evidence>
<dbReference type="InterPro" id="IPR001000">
    <property type="entry name" value="GH10_dom"/>
</dbReference>
<evidence type="ECO:0000256" key="6">
    <source>
        <dbReference type="RuleBase" id="RU361174"/>
    </source>
</evidence>
<dbReference type="PROSITE" id="PS51257">
    <property type="entry name" value="PROKAR_LIPOPROTEIN"/>
    <property type="match status" value="1"/>
</dbReference>
<dbReference type="RefSeq" id="WP_213943630.1">
    <property type="nucleotide sequence ID" value="NZ_JAHCMY010000001.1"/>
</dbReference>
<dbReference type="GO" id="GO:0031176">
    <property type="term" value="F:endo-1,4-beta-xylanase activity"/>
    <property type="evidence" value="ECO:0007669"/>
    <property type="project" value="UniProtKB-EC"/>
</dbReference>
<dbReference type="SMART" id="SM00633">
    <property type="entry name" value="Glyco_10"/>
    <property type="match status" value="1"/>
</dbReference>
<dbReference type="GO" id="GO:0000272">
    <property type="term" value="P:polysaccharide catabolic process"/>
    <property type="evidence" value="ECO:0007669"/>
    <property type="project" value="UniProtKB-KW"/>
</dbReference>
<comment type="similarity">
    <text evidence="6">Belongs to the glycosyl hydrolase 10 (cellulase F) family.</text>
</comment>
<dbReference type="Pfam" id="PF00331">
    <property type="entry name" value="Glyco_hydro_10"/>
    <property type="match status" value="1"/>
</dbReference>
<evidence type="ECO:0000256" key="1">
    <source>
        <dbReference type="ARBA" id="ARBA00022801"/>
    </source>
</evidence>
<comment type="catalytic activity">
    <reaction evidence="6">
        <text>Endohydrolysis of (1-&gt;4)-beta-D-xylosidic linkages in xylans.</text>
        <dbReference type="EC" id="3.2.1.8"/>
    </reaction>
</comment>
<dbReference type="EMBL" id="JAHCMY010000001">
    <property type="protein sequence ID" value="MBS9522741.1"/>
    <property type="molecule type" value="Genomic_DNA"/>
</dbReference>
<evidence type="ECO:0000256" key="2">
    <source>
        <dbReference type="ARBA" id="ARBA00023277"/>
    </source>
</evidence>